<dbReference type="PANTHER" id="PTHR37309">
    <property type="entry name" value="SLR0284 PROTEIN"/>
    <property type="match status" value="1"/>
</dbReference>
<accession>A0ABW2NPC1</accession>
<comment type="caution">
    <text evidence="2">The sequence shown here is derived from an EMBL/GenBank/DDBJ whole genome shotgun (WGS) entry which is preliminary data.</text>
</comment>
<keyword evidence="1" id="KW-1133">Transmembrane helix</keyword>
<feature type="transmembrane region" description="Helical" evidence="1">
    <location>
        <begin position="62"/>
        <end position="81"/>
    </location>
</feature>
<keyword evidence="1" id="KW-0812">Transmembrane</keyword>
<keyword evidence="3" id="KW-1185">Reference proteome</keyword>
<sequence length="120" mass="12963">MRVIASWLINTALLMAIAGFFEAFYIKSTISALVASILLSVFHAVLKPILILLTLPVTVLSLGLFLIVINASLLMLTSWVMGPSFVIDGFGMALGAALLLSLANIVVQRVIFDQNKNETK</sequence>
<dbReference type="RefSeq" id="WP_379747196.1">
    <property type="nucleotide sequence ID" value="NZ_JBHTCP010000009.1"/>
</dbReference>
<proteinExistence type="predicted"/>
<gene>
    <name evidence="2" type="ORF">ACFQPF_05060</name>
</gene>
<dbReference type="InterPro" id="IPR007165">
    <property type="entry name" value="Phage_holin_4_2"/>
</dbReference>
<name>A0ABW2NPC1_9BACL</name>
<dbReference type="EMBL" id="JBHTCP010000009">
    <property type="protein sequence ID" value="MFC7371038.1"/>
    <property type="molecule type" value="Genomic_DNA"/>
</dbReference>
<feature type="transmembrane region" description="Helical" evidence="1">
    <location>
        <begin position="87"/>
        <end position="107"/>
    </location>
</feature>
<dbReference type="PANTHER" id="PTHR37309:SF1">
    <property type="entry name" value="SLR0284 PROTEIN"/>
    <property type="match status" value="1"/>
</dbReference>
<dbReference type="Pfam" id="PF04020">
    <property type="entry name" value="Phage_holin_4_2"/>
    <property type="match status" value="1"/>
</dbReference>
<reference evidence="3" key="1">
    <citation type="journal article" date="2019" name="Int. J. Syst. Evol. Microbiol.">
        <title>The Global Catalogue of Microorganisms (GCM) 10K type strain sequencing project: providing services to taxonomists for standard genome sequencing and annotation.</title>
        <authorList>
            <consortium name="The Broad Institute Genomics Platform"/>
            <consortium name="The Broad Institute Genome Sequencing Center for Infectious Disease"/>
            <person name="Wu L."/>
            <person name="Ma J."/>
        </authorList>
    </citation>
    <scope>NUCLEOTIDE SEQUENCE [LARGE SCALE GENOMIC DNA]</scope>
    <source>
        <strain evidence="3">NBRC 106396</strain>
    </source>
</reference>
<evidence type="ECO:0000256" key="1">
    <source>
        <dbReference type="SAM" id="Phobius"/>
    </source>
</evidence>
<keyword evidence="1" id="KW-0472">Membrane</keyword>
<dbReference type="Proteomes" id="UP001596549">
    <property type="component" value="Unassembled WGS sequence"/>
</dbReference>
<protein>
    <submittedName>
        <fullName evidence="2">Phage holin family protein</fullName>
    </submittedName>
</protein>
<feature type="transmembrane region" description="Helical" evidence="1">
    <location>
        <begin position="7"/>
        <end position="26"/>
    </location>
</feature>
<evidence type="ECO:0000313" key="3">
    <source>
        <dbReference type="Proteomes" id="UP001596549"/>
    </source>
</evidence>
<evidence type="ECO:0000313" key="2">
    <source>
        <dbReference type="EMBL" id="MFC7371038.1"/>
    </source>
</evidence>
<organism evidence="2 3">
    <name type="scientific">Fictibacillus iocasae</name>
    <dbReference type="NCBI Taxonomy" id="2715437"/>
    <lineage>
        <taxon>Bacteria</taxon>
        <taxon>Bacillati</taxon>
        <taxon>Bacillota</taxon>
        <taxon>Bacilli</taxon>
        <taxon>Bacillales</taxon>
        <taxon>Fictibacillaceae</taxon>
        <taxon>Fictibacillus</taxon>
    </lineage>
</organism>
<feature type="transmembrane region" description="Helical" evidence="1">
    <location>
        <begin position="32"/>
        <end position="55"/>
    </location>
</feature>